<accession>A0AAW6CZK1</accession>
<keyword evidence="1" id="KW-0812">Transmembrane</keyword>
<gene>
    <name evidence="2" type="ORF">PNE09_08285</name>
</gene>
<reference evidence="2" key="1">
    <citation type="submission" date="2023-01" db="EMBL/GenBank/DDBJ databases">
        <title>Human gut microbiome strain richness.</title>
        <authorList>
            <person name="Chen-Liaw A."/>
        </authorList>
    </citation>
    <scope>NUCLEOTIDE SEQUENCE</scope>
    <source>
        <strain evidence="2">1001283st1_G1_1001283B150217_161031</strain>
    </source>
</reference>
<sequence>MPSNNKKRSDDLNEHRSALFLQKKNRFDNDYQSGWHAKRDSNPYYPKSFSMLSAILLAVIITQAFRIRRLKKEIIKRDTADEFCRQWYWREENKTQKQRQPQNKRKSLLSFLRSFL</sequence>
<comment type="caution">
    <text evidence="2">The sequence shown here is derived from an EMBL/GenBank/DDBJ whole genome shotgun (WGS) entry which is preliminary data.</text>
</comment>
<dbReference type="EMBL" id="JAQLXW010000010">
    <property type="protein sequence ID" value="MDB8004066.1"/>
    <property type="molecule type" value="Genomic_DNA"/>
</dbReference>
<feature type="transmembrane region" description="Helical" evidence="1">
    <location>
        <begin position="49"/>
        <end position="67"/>
    </location>
</feature>
<dbReference type="Proteomes" id="UP001210809">
    <property type="component" value="Unassembled WGS sequence"/>
</dbReference>
<protein>
    <submittedName>
        <fullName evidence="2">Uncharacterized protein</fullName>
    </submittedName>
</protein>
<name>A0AAW6CZK1_9FIRM</name>
<evidence type="ECO:0000313" key="3">
    <source>
        <dbReference type="Proteomes" id="UP001210809"/>
    </source>
</evidence>
<keyword evidence="1" id="KW-1133">Transmembrane helix</keyword>
<evidence type="ECO:0000313" key="2">
    <source>
        <dbReference type="EMBL" id="MDB8004066.1"/>
    </source>
</evidence>
<dbReference type="AlphaFoldDB" id="A0AAW6CZK1"/>
<proteinExistence type="predicted"/>
<organism evidence="2 3">
    <name type="scientific">[Eubacterium] siraeum</name>
    <dbReference type="NCBI Taxonomy" id="39492"/>
    <lineage>
        <taxon>Bacteria</taxon>
        <taxon>Bacillati</taxon>
        <taxon>Bacillota</taxon>
        <taxon>Clostridia</taxon>
        <taxon>Eubacteriales</taxon>
        <taxon>Oscillospiraceae</taxon>
        <taxon>Oscillospiraceae incertae sedis</taxon>
    </lineage>
</organism>
<keyword evidence="1" id="KW-0472">Membrane</keyword>
<evidence type="ECO:0000256" key="1">
    <source>
        <dbReference type="SAM" id="Phobius"/>
    </source>
</evidence>